<gene>
    <name evidence="3" type="ORF">FBEOM_4176</name>
</gene>
<comment type="caution">
    <text evidence="3">The sequence shown here is derived from an EMBL/GenBank/DDBJ whole genome shotgun (WGS) entry which is preliminary data.</text>
</comment>
<name>A0A9P5E050_9HYPO</name>
<reference evidence="3" key="2">
    <citation type="submission" date="2020-02" db="EMBL/GenBank/DDBJ databases">
        <title>Identification and distribution of gene clusters putatively required for synthesis of sphingolipid metabolism inhibitors in phylogenetically diverse species of the filamentous fungus Fusarium.</title>
        <authorList>
            <person name="Kim H.-S."/>
            <person name="Busman M."/>
            <person name="Brown D.W."/>
            <person name="Divon H."/>
            <person name="Uhlig S."/>
            <person name="Proctor R.H."/>
        </authorList>
    </citation>
    <scope>NUCLEOTIDE SEQUENCE</scope>
    <source>
        <strain evidence="3">NRRL 25174</strain>
    </source>
</reference>
<feature type="chain" id="PRO_5040437865" description="Secreted protein CSS2 C-terminal domain-containing protein" evidence="1">
    <location>
        <begin position="20"/>
        <end position="222"/>
    </location>
</feature>
<evidence type="ECO:0000313" key="3">
    <source>
        <dbReference type="EMBL" id="KAF4341860.1"/>
    </source>
</evidence>
<dbReference type="Proteomes" id="UP000730481">
    <property type="component" value="Unassembled WGS sequence"/>
</dbReference>
<evidence type="ECO:0000259" key="2">
    <source>
        <dbReference type="Pfam" id="PF20521"/>
    </source>
</evidence>
<evidence type="ECO:0000256" key="1">
    <source>
        <dbReference type="SAM" id="SignalP"/>
    </source>
</evidence>
<dbReference type="InterPro" id="IPR046624">
    <property type="entry name" value="CSS2_C"/>
</dbReference>
<protein>
    <recommendedName>
        <fullName evidence="2">Secreted protein CSS2 C-terminal domain-containing protein</fullName>
    </recommendedName>
</protein>
<feature type="signal peptide" evidence="1">
    <location>
        <begin position="1"/>
        <end position="19"/>
    </location>
</feature>
<keyword evidence="4" id="KW-1185">Reference proteome</keyword>
<organism evidence="3 4">
    <name type="scientific">Fusarium beomiforme</name>
    <dbReference type="NCBI Taxonomy" id="44412"/>
    <lineage>
        <taxon>Eukaryota</taxon>
        <taxon>Fungi</taxon>
        <taxon>Dikarya</taxon>
        <taxon>Ascomycota</taxon>
        <taxon>Pezizomycotina</taxon>
        <taxon>Sordariomycetes</taxon>
        <taxon>Hypocreomycetidae</taxon>
        <taxon>Hypocreales</taxon>
        <taxon>Nectriaceae</taxon>
        <taxon>Fusarium</taxon>
        <taxon>Fusarium burgessii species complex</taxon>
    </lineage>
</organism>
<sequence length="222" mass="24992">MRLKPMILLGLTSLPISTCWEPILEETGSASLPRPSAVSQEMHLELLHALEQLQHSTTENAKLKKRKSIYERAWAALGPSPELLDATEIIWLQISSTIKRITGIEACGHFSDYAGPKEQIYYQYQTDDGHCDTVMEQFEIRRAIQHRIETQGASLSETECLDLTETGVWKGHLLIGPTKGFDYDIECGPKLIVIPVSMTWDLDNLPVEGREDDKAEDAKDEL</sequence>
<accession>A0A9P5E050</accession>
<dbReference type="Pfam" id="PF20521">
    <property type="entry name" value="DUF6736"/>
    <property type="match status" value="1"/>
</dbReference>
<proteinExistence type="predicted"/>
<dbReference type="AlphaFoldDB" id="A0A9P5E050"/>
<evidence type="ECO:0000313" key="4">
    <source>
        <dbReference type="Proteomes" id="UP000730481"/>
    </source>
</evidence>
<keyword evidence="1" id="KW-0732">Signal</keyword>
<reference evidence="3" key="1">
    <citation type="journal article" date="2017" name="Mycologia">
        <title>Fusarium algeriense, sp. nov., a novel toxigenic crown rot pathogen of durum wheat from Algeria is nested in the Fusarium burgessii species complex.</title>
        <authorList>
            <person name="Laraba I."/>
            <person name="Keddad A."/>
            <person name="Boureghda H."/>
            <person name="Abdallah N."/>
            <person name="Vaughan M.M."/>
            <person name="Proctor R.H."/>
            <person name="Busman M."/>
            <person name="O'Donnell K."/>
        </authorList>
    </citation>
    <scope>NUCLEOTIDE SEQUENCE</scope>
    <source>
        <strain evidence="3">NRRL 25174</strain>
    </source>
</reference>
<dbReference type="OrthoDB" id="5059029at2759"/>
<feature type="domain" description="Secreted protein CSS2 C-terminal" evidence="2">
    <location>
        <begin position="62"/>
        <end position="183"/>
    </location>
</feature>
<dbReference type="EMBL" id="PVQB02000171">
    <property type="protein sequence ID" value="KAF4341860.1"/>
    <property type="molecule type" value="Genomic_DNA"/>
</dbReference>